<dbReference type="Proteomes" id="UP000262029">
    <property type="component" value="Chromosome"/>
</dbReference>
<dbReference type="AlphaFoldDB" id="A0AAD0WP25"/>
<sequence length="52" mass="5831">MRKIMFYILLALVVNGCVGKDSNGLLKSPCREAPIQKNNHSLDTEKEDYYGG</sequence>
<accession>A0AAD0WP25</accession>
<dbReference type="EMBL" id="CP032099">
    <property type="protein sequence ID" value="AXX85120.1"/>
    <property type="molecule type" value="Genomic_DNA"/>
</dbReference>
<evidence type="ECO:0000313" key="2">
    <source>
        <dbReference type="Proteomes" id="UP000262029"/>
    </source>
</evidence>
<gene>
    <name evidence="1" type="ORF">ASKIR_1316</name>
</gene>
<protein>
    <submittedName>
        <fullName evidence="1">Uncharacterized protein</fullName>
    </submittedName>
</protein>
<evidence type="ECO:0000313" key="1">
    <source>
        <dbReference type="EMBL" id="AXX85120.1"/>
    </source>
</evidence>
<name>A0AAD0WP25_9BACT</name>
<proteinExistence type="predicted"/>
<reference evidence="1 2" key="1">
    <citation type="submission" date="2018-08" db="EMBL/GenBank/DDBJ databases">
        <title>Complete genome of the Arcobacter skirrowii type strain LMG 6621.</title>
        <authorList>
            <person name="Miller W.G."/>
            <person name="Yee E."/>
            <person name="Bono J.L."/>
        </authorList>
    </citation>
    <scope>NUCLEOTIDE SEQUENCE [LARGE SCALE GENOMIC DNA]</scope>
    <source>
        <strain evidence="1 2">CCUG 10374</strain>
    </source>
</reference>
<dbReference type="GeneID" id="61751794"/>
<dbReference type="RefSeq" id="WP_164966868.1">
    <property type="nucleotide sequence ID" value="NZ_CP032099.1"/>
</dbReference>
<organism evidence="1 2">
    <name type="scientific">Aliarcobacter skirrowii CCUG 10374</name>
    <dbReference type="NCBI Taxonomy" id="1032239"/>
    <lineage>
        <taxon>Bacteria</taxon>
        <taxon>Pseudomonadati</taxon>
        <taxon>Campylobacterota</taxon>
        <taxon>Epsilonproteobacteria</taxon>
        <taxon>Campylobacterales</taxon>
        <taxon>Arcobacteraceae</taxon>
        <taxon>Aliarcobacter</taxon>
    </lineage>
</organism>